<sequence>LSVSGGGPTATYTWKTVGSVVGTGSSLSVSPGNTTTYQVECTSCGSCTATQVTLTVTPACTLVAAASPTSLVAGSSSTLTVSGGGTAATYSWRSGGSVVGTGSSLTVTPPSTSTYSVACTSCGSCTATQVTVNVSIPPACTLVAVASPASLVAGSGSSTLSVSGGGP</sequence>
<evidence type="ECO:0000313" key="2">
    <source>
        <dbReference type="EMBL" id="MBO0940102.1"/>
    </source>
</evidence>
<dbReference type="AlphaFoldDB" id="A0A939K4A6"/>
<name>A0A939K4A6_9BACT</name>
<dbReference type="InterPro" id="IPR044023">
    <property type="entry name" value="Ig_7"/>
</dbReference>
<gene>
    <name evidence="2" type="ORF">J2I47_26400</name>
</gene>
<feature type="non-terminal residue" evidence="2">
    <location>
        <position position="1"/>
    </location>
</feature>
<keyword evidence="3" id="KW-1185">Reference proteome</keyword>
<dbReference type="SUPFAM" id="SSF49299">
    <property type="entry name" value="PKD domain"/>
    <property type="match status" value="1"/>
</dbReference>
<organism evidence="2 3">
    <name type="scientific">Fibrella rubiginis</name>
    <dbReference type="NCBI Taxonomy" id="2817060"/>
    <lineage>
        <taxon>Bacteria</taxon>
        <taxon>Pseudomonadati</taxon>
        <taxon>Bacteroidota</taxon>
        <taxon>Cytophagia</taxon>
        <taxon>Cytophagales</taxon>
        <taxon>Spirosomataceae</taxon>
        <taxon>Fibrella</taxon>
    </lineage>
</organism>
<dbReference type="Proteomes" id="UP000664034">
    <property type="component" value="Unassembled WGS sequence"/>
</dbReference>
<proteinExistence type="predicted"/>
<reference evidence="2" key="1">
    <citation type="submission" date="2021-03" db="EMBL/GenBank/DDBJ databases">
        <title>Fibrella sp. HMF5335 genome sequencing and assembly.</title>
        <authorList>
            <person name="Kang H."/>
            <person name="Kim H."/>
            <person name="Bae S."/>
            <person name="Joh K."/>
        </authorList>
    </citation>
    <scope>NUCLEOTIDE SEQUENCE</scope>
    <source>
        <strain evidence="2">HMF5335</strain>
    </source>
</reference>
<feature type="non-terminal residue" evidence="2">
    <location>
        <position position="167"/>
    </location>
</feature>
<comment type="caution">
    <text evidence="2">The sequence shown here is derived from an EMBL/GenBank/DDBJ whole genome shotgun (WGS) entry which is preliminary data.</text>
</comment>
<dbReference type="InterPro" id="IPR035986">
    <property type="entry name" value="PKD_dom_sf"/>
</dbReference>
<accession>A0A939K4A6</accession>
<feature type="domain" description="Ig-like" evidence="1">
    <location>
        <begin position="67"/>
        <end position="135"/>
    </location>
</feature>
<dbReference type="EMBL" id="JAFMYV010000045">
    <property type="protein sequence ID" value="MBO0940102.1"/>
    <property type="molecule type" value="Genomic_DNA"/>
</dbReference>
<dbReference type="Pfam" id="PF19081">
    <property type="entry name" value="Ig_7"/>
    <property type="match status" value="1"/>
</dbReference>
<evidence type="ECO:0000313" key="3">
    <source>
        <dbReference type="Proteomes" id="UP000664034"/>
    </source>
</evidence>
<protein>
    <recommendedName>
        <fullName evidence="1">Ig-like domain-containing protein</fullName>
    </recommendedName>
</protein>
<evidence type="ECO:0000259" key="1">
    <source>
        <dbReference type="Pfam" id="PF19081"/>
    </source>
</evidence>